<dbReference type="Pfam" id="PF00248">
    <property type="entry name" value="Aldo_ket_red"/>
    <property type="match status" value="1"/>
</dbReference>
<dbReference type="CDD" id="cd19071">
    <property type="entry name" value="AKR_AKR1-5-like"/>
    <property type="match status" value="1"/>
</dbReference>
<dbReference type="InterPro" id="IPR036812">
    <property type="entry name" value="NAD(P)_OxRdtase_dom_sf"/>
</dbReference>
<keyword evidence="3" id="KW-0560">Oxidoreductase</keyword>
<name>A0A6J3LZK8_9PEZI</name>
<dbReference type="AlphaFoldDB" id="A0A6J3LZK8"/>
<reference evidence="9" key="1">
    <citation type="submission" date="2020-01" db="EMBL/GenBank/DDBJ databases">
        <authorList>
            <consortium name="DOE Joint Genome Institute"/>
            <person name="Haridas S."/>
            <person name="Albert R."/>
            <person name="Binder M."/>
            <person name="Bloem J."/>
            <person name="Labutti K."/>
            <person name="Salamov A."/>
            <person name="Andreopoulos B."/>
            <person name="Baker S.E."/>
            <person name="Barry K."/>
            <person name="Bills G."/>
            <person name="Bluhm B.H."/>
            <person name="Cannon C."/>
            <person name="Castanera R."/>
            <person name="Culley D.E."/>
            <person name="Daum C."/>
            <person name="Ezra D."/>
            <person name="Gonzalez J.B."/>
            <person name="Henrissat B."/>
            <person name="Kuo A."/>
            <person name="Liang C."/>
            <person name="Lipzen A."/>
            <person name="Lutzoni F."/>
            <person name="Magnuson J."/>
            <person name="Mondo S."/>
            <person name="Nolan M."/>
            <person name="Ohm R."/>
            <person name="Pangilinan J."/>
            <person name="Park H.-J."/>
            <person name="Ramirez L."/>
            <person name="Alfaro M."/>
            <person name="Sun H."/>
            <person name="Tritt A."/>
            <person name="Yoshinaga Y."/>
            <person name="Zwiers L.-H."/>
            <person name="Turgeon B.G."/>
            <person name="Goodwin S.B."/>
            <person name="Spatafora J.W."/>
            <person name="Crous P.W."/>
            <person name="Grigoriev I.V."/>
        </authorList>
    </citation>
    <scope>NUCLEOTIDE SEQUENCE</scope>
    <source>
        <strain evidence="9">CBS 342.82</strain>
    </source>
</reference>
<dbReference type="RefSeq" id="XP_033457103.1">
    <property type="nucleotide sequence ID" value="XM_033607888.1"/>
</dbReference>
<dbReference type="InterPro" id="IPR020471">
    <property type="entry name" value="AKR"/>
</dbReference>
<accession>A0A6J3LZK8</accession>
<reference evidence="9" key="2">
    <citation type="submission" date="2020-04" db="EMBL/GenBank/DDBJ databases">
        <authorList>
            <consortium name="NCBI Genome Project"/>
        </authorList>
    </citation>
    <scope>NUCLEOTIDE SEQUENCE</scope>
    <source>
        <strain evidence="9">CBS 342.82</strain>
    </source>
</reference>
<evidence type="ECO:0000256" key="2">
    <source>
        <dbReference type="ARBA" id="ARBA00022857"/>
    </source>
</evidence>
<dbReference type="Gene3D" id="3.20.20.100">
    <property type="entry name" value="NADP-dependent oxidoreductase domain"/>
    <property type="match status" value="1"/>
</dbReference>
<sequence length="338" mass="37215">MSLPKTFPLKAANGTTIEIPSVGYGTWSSGENDWAKDATLTALKEGYRHIDGAWMYGVDESVGAAIKESGIPREEIFVTSKAWPNFFAPENVEICLDHVLKATQLDYIDLFLVHWPVTFKPISREALLKAQTGHGKSQEDKGILQENGAIVVDWGHTSTPIARKAGHEGSFVPTWKAMQELVKKGKVRAIGVSNFSIADIEELLPHSKEIPISCNQIEVHPWLPQTELIEFARKHDILTTCYSPFAGQKKDGQTLLKDGTVLALAEKNGMDVGQILQSWAVQRGTVPLGKSATPSRIKSNLQVRKLSDEDFKALDALKLEGDEGRTVNPSKTWGVALY</sequence>
<dbReference type="SUPFAM" id="SSF51430">
    <property type="entry name" value="NAD(P)-linked oxidoreductase"/>
    <property type="match status" value="1"/>
</dbReference>
<evidence type="ECO:0000256" key="6">
    <source>
        <dbReference type="PIRSR" id="PIRSR000097-3"/>
    </source>
</evidence>
<feature type="domain" description="NADP-dependent oxidoreductase" evidence="7">
    <location>
        <begin position="22"/>
        <end position="317"/>
    </location>
</feature>
<evidence type="ECO:0000256" key="5">
    <source>
        <dbReference type="PIRSR" id="PIRSR000097-2"/>
    </source>
</evidence>
<organism evidence="9">
    <name type="scientific">Dissoconium aciculare CBS 342.82</name>
    <dbReference type="NCBI Taxonomy" id="1314786"/>
    <lineage>
        <taxon>Eukaryota</taxon>
        <taxon>Fungi</taxon>
        <taxon>Dikarya</taxon>
        <taxon>Ascomycota</taxon>
        <taxon>Pezizomycotina</taxon>
        <taxon>Dothideomycetes</taxon>
        <taxon>Dothideomycetidae</taxon>
        <taxon>Mycosphaerellales</taxon>
        <taxon>Dissoconiaceae</taxon>
        <taxon>Dissoconium</taxon>
    </lineage>
</organism>
<comment type="similarity">
    <text evidence="1">Belongs to the aldo/keto reductase family.</text>
</comment>
<dbReference type="GeneID" id="54365687"/>
<dbReference type="InterPro" id="IPR023210">
    <property type="entry name" value="NADP_OxRdtase_dom"/>
</dbReference>
<keyword evidence="2" id="KW-0521">NADP</keyword>
<dbReference type="GO" id="GO:0016616">
    <property type="term" value="F:oxidoreductase activity, acting on the CH-OH group of donors, NAD or NADP as acceptor"/>
    <property type="evidence" value="ECO:0007669"/>
    <property type="project" value="UniProtKB-ARBA"/>
</dbReference>
<dbReference type="PRINTS" id="PR00069">
    <property type="entry name" value="ALDKETRDTASE"/>
</dbReference>
<dbReference type="PROSITE" id="PS00062">
    <property type="entry name" value="ALDOKETO_REDUCTASE_2"/>
    <property type="match status" value="1"/>
</dbReference>
<dbReference type="PANTHER" id="PTHR43827">
    <property type="entry name" value="2,5-DIKETO-D-GLUCONIC ACID REDUCTASE"/>
    <property type="match status" value="1"/>
</dbReference>
<proteinExistence type="inferred from homology"/>
<dbReference type="PIRSF" id="PIRSF000097">
    <property type="entry name" value="AKR"/>
    <property type="match status" value="1"/>
</dbReference>
<protein>
    <submittedName>
        <fullName evidence="9">Aldo/keto reductase</fullName>
    </submittedName>
</protein>
<feature type="site" description="Lowers pKa of active site Tyr" evidence="6">
    <location>
        <position position="81"/>
    </location>
</feature>
<reference evidence="9" key="3">
    <citation type="submission" date="2025-08" db="UniProtKB">
        <authorList>
            <consortium name="RefSeq"/>
        </authorList>
    </citation>
    <scope>IDENTIFICATION</scope>
    <source>
        <strain evidence="9">CBS 342.82</strain>
    </source>
</reference>
<evidence type="ECO:0000256" key="3">
    <source>
        <dbReference type="ARBA" id="ARBA00023002"/>
    </source>
</evidence>
<feature type="active site" description="Proton donor" evidence="4">
    <location>
        <position position="56"/>
    </location>
</feature>
<keyword evidence="8" id="KW-1185">Reference proteome</keyword>
<dbReference type="InterPro" id="IPR018170">
    <property type="entry name" value="Aldo/ket_reductase_CS"/>
</dbReference>
<evidence type="ECO:0000313" key="9">
    <source>
        <dbReference type="RefSeq" id="XP_033457103.1"/>
    </source>
</evidence>
<evidence type="ECO:0000256" key="4">
    <source>
        <dbReference type="PIRSR" id="PIRSR000097-1"/>
    </source>
</evidence>
<gene>
    <name evidence="9" type="ORF">K489DRAFT_412090</name>
</gene>
<dbReference type="OrthoDB" id="416253at2759"/>
<dbReference type="Proteomes" id="UP000504637">
    <property type="component" value="Unplaced"/>
</dbReference>
<evidence type="ECO:0000313" key="8">
    <source>
        <dbReference type="Proteomes" id="UP000504637"/>
    </source>
</evidence>
<evidence type="ECO:0000256" key="1">
    <source>
        <dbReference type="ARBA" id="ARBA00007905"/>
    </source>
</evidence>
<dbReference type="PANTHER" id="PTHR43827:SF3">
    <property type="entry name" value="NADP-DEPENDENT OXIDOREDUCTASE DOMAIN-CONTAINING PROTEIN"/>
    <property type="match status" value="1"/>
</dbReference>
<evidence type="ECO:0000259" key="7">
    <source>
        <dbReference type="Pfam" id="PF00248"/>
    </source>
</evidence>
<feature type="binding site" evidence="5">
    <location>
        <position position="114"/>
    </location>
    <ligand>
        <name>substrate</name>
    </ligand>
</feature>